<gene>
    <name evidence="3" type="ORF">BUL40_09615</name>
</gene>
<feature type="domain" description="UspA" evidence="2">
    <location>
        <begin position="4"/>
        <end position="130"/>
    </location>
</feature>
<evidence type="ECO:0000313" key="4">
    <source>
        <dbReference type="Proteomes" id="UP000191680"/>
    </source>
</evidence>
<evidence type="ECO:0000256" key="1">
    <source>
        <dbReference type="ARBA" id="ARBA00008791"/>
    </source>
</evidence>
<dbReference type="Proteomes" id="UP000191680">
    <property type="component" value="Unassembled WGS sequence"/>
</dbReference>
<accession>A0A1V6LRF5</accession>
<dbReference type="PANTHER" id="PTHR46268:SF6">
    <property type="entry name" value="UNIVERSAL STRESS PROTEIN UP12"/>
    <property type="match status" value="1"/>
</dbReference>
<dbReference type="PANTHER" id="PTHR46268">
    <property type="entry name" value="STRESS RESPONSE PROTEIN NHAX"/>
    <property type="match status" value="1"/>
</dbReference>
<dbReference type="Gene3D" id="3.40.50.12370">
    <property type="match status" value="1"/>
</dbReference>
<evidence type="ECO:0000259" key="2">
    <source>
        <dbReference type="Pfam" id="PF00582"/>
    </source>
</evidence>
<dbReference type="CDD" id="cd00293">
    <property type="entry name" value="USP-like"/>
    <property type="match status" value="1"/>
</dbReference>
<dbReference type="InterPro" id="IPR006016">
    <property type="entry name" value="UspA"/>
</dbReference>
<keyword evidence="4" id="KW-1185">Reference proteome</keyword>
<comment type="caution">
    <text evidence="3">The sequence shown here is derived from an EMBL/GenBank/DDBJ whole genome shotgun (WGS) entry which is preliminary data.</text>
</comment>
<dbReference type="OrthoDB" id="1522603at2"/>
<dbReference type="RefSeq" id="WP_010517624.1">
    <property type="nucleotide sequence ID" value="NZ_AFOE01000010.1"/>
</dbReference>
<name>A0A1V6LRF5_9FLAO</name>
<organism evidence="3 4">
    <name type="scientific">Croceivirga radicis</name>
    <dbReference type="NCBI Taxonomy" id="1929488"/>
    <lineage>
        <taxon>Bacteria</taxon>
        <taxon>Pseudomonadati</taxon>
        <taxon>Bacteroidota</taxon>
        <taxon>Flavobacteriia</taxon>
        <taxon>Flavobacteriales</taxon>
        <taxon>Flavobacteriaceae</taxon>
        <taxon>Croceivirga</taxon>
    </lineage>
</organism>
<dbReference type="SUPFAM" id="SSF52402">
    <property type="entry name" value="Adenine nucleotide alpha hydrolases-like"/>
    <property type="match status" value="2"/>
</dbReference>
<evidence type="ECO:0000313" key="3">
    <source>
        <dbReference type="EMBL" id="OQD42764.1"/>
    </source>
</evidence>
<comment type="similarity">
    <text evidence="1">Belongs to the universal stress protein A family.</text>
</comment>
<proteinExistence type="inferred from homology"/>
<reference evidence="3 4" key="1">
    <citation type="submission" date="2016-12" db="EMBL/GenBank/DDBJ databases">
        <authorList>
            <person name="Song W.-J."/>
            <person name="Kurnit D.M."/>
        </authorList>
    </citation>
    <scope>NUCLEOTIDE SEQUENCE [LARGE SCALE GENOMIC DNA]</scope>
    <source>
        <strain evidence="3 4">HSG9</strain>
    </source>
</reference>
<dbReference type="EMBL" id="MTBC01000005">
    <property type="protein sequence ID" value="OQD42764.1"/>
    <property type="molecule type" value="Genomic_DNA"/>
</dbReference>
<dbReference type="Pfam" id="PF00582">
    <property type="entry name" value="Usp"/>
    <property type="match status" value="1"/>
</dbReference>
<dbReference type="AlphaFoldDB" id="A0A1V6LRF5"/>
<protein>
    <submittedName>
        <fullName evidence="3">Universal stress protein UspA</fullName>
    </submittedName>
</protein>
<sequence>MNTIKTILVPFDFTEAAINALDYSMTFIGFENNVAIKALYVSPNPFTALDIKESEASFNRILKQLNKKTKNRPELVLVQGKLTDVILYQREFMAADIIFMGTMGDQSADDHVTNTSKLVLEAECPILTVPYNAEMVLPKEIALVLGSEEIERPSVLNLLLDIARSFNAKVHVLTIYKENILEEKAIVEGNEETLEYYLEHFYAEHNFEKNQDVEKGILDFIAEKEIDLLAIIPRNHAHKTSPSEGRLTKLLTLHATVPVLTLD</sequence>